<feature type="chain" id="PRO_5046182151" evidence="2">
    <location>
        <begin position="26"/>
        <end position="160"/>
    </location>
</feature>
<evidence type="ECO:0000313" key="4">
    <source>
        <dbReference type="Proteomes" id="UP001500238"/>
    </source>
</evidence>
<dbReference type="Proteomes" id="UP001500238">
    <property type="component" value="Unassembled WGS sequence"/>
</dbReference>
<proteinExistence type="predicted"/>
<dbReference type="EMBL" id="BAAAES010000008">
    <property type="protein sequence ID" value="GAA0670548.1"/>
    <property type="molecule type" value="Genomic_DNA"/>
</dbReference>
<keyword evidence="2" id="KW-0732">Signal</keyword>
<comment type="caution">
    <text evidence="3">The sequence shown here is derived from an EMBL/GenBank/DDBJ whole genome shotgun (WGS) entry which is preliminary data.</text>
</comment>
<feature type="region of interest" description="Disordered" evidence="1">
    <location>
        <begin position="45"/>
        <end position="73"/>
    </location>
</feature>
<name>A0ABN1HWB7_9SPHN</name>
<keyword evidence="4" id="KW-1185">Reference proteome</keyword>
<reference evidence="3 4" key="1">
    <citation type="journal article" date="2019" name="Int. J. Syst. Evol. Microbiol.">
        <title>The Global Catalogue of Microorganisms (GCM) 10K type strain sequencing project: providing services to taxonomists for standard genome sequencing and annotation.</title>
        <authorList>
            <consortium name="The Broad Institute Genomics Platform"/>
            <consortium name="The Broad Institute Genome Sequencing Center for Infectious Disease"/>
            <person name="Wu L."/>
            <person name="Ma J."/>
        </authorList>
    </citation>
    <scope>NUCLEOTIDE SEQUENCE [LARGE SCALE GENOMIC DNA]</scope>
    <source>
        <strain evidence="3 4">JCM 14603</strain>
    </source>
</reference>
<sequence length="160" mass="16407">MRTSGEVLAMSILLMAFLIGIQAQAPSPAAAAADRFALDLPRDDAATVQPEPDTRPVTPSVTPSASPTVANGGFSLDTPIADLIANAQAKAILDRDLPGLSDDTNLPKFQTLSLRKLAPLSGGQMTAALLNKVGTDLAAIDASAPAPGKVEVRRALPSGR</sequence>
<feature type="compositionally biased region" description="Low complexity" evidence="1">
    <location>
        <begin position="56"/>
        <end position="70"/>
    </location>
</feature>
<feature type="signal peptide" evidence="2">
    <location>
        <begin position="1"/>
        <end position="25"/>
    </location>
</feature>
<protein>
    <submittedName>
        <fullName evidence="3">Uncharacterized protein</fullName>
    </submittedName>
</protein>
<organism evidence="3 4">
    <name type="scientific">Sphingomonas insulae</name>
    <dbReference type="NCBI Taxonomy" id="424800"/>
    <lineage>
        <taxon>Bacteria</taxon>
        <taxon>Pseudomonadati</taxon>
        <taxon>Pseudomonadota</taxon>
        <taxon>Alphaproteobacteria</taxon>
        <taxon>Sphingomonadales</taxon>
        <taxon>Sphingomonadaceae</taxon>
        <taxon>Sphingomonas</taxon>
    </lineage>
</organism>
<accession>A0ABN1HWB7</accession>
<evidence type="ECO:0000256" key="2">
    <source>
        <dbReference type="SAM" id="SignalP"/>
    </source>
</evidence>
<evidence type="ECO:0000313" key="3">
    <source>
        <dbReference type="EMBL" id="GAA0670548.1"/>
    </source>
</evidence>
<gene>
    <name evidence="3" type="ORF">GCM10009102_21620</name>
</gene>
<evidence type="ECO:0000256" key="1">
    <source>
        <dbReference type="SAM" id="MobiDB-lite"/>
    </source>
</evidence>